<reference evidence="1 2" key="1">
    <citation type="submission" date="2014-04" db="EMBL/GenBank/DDBJ databases">
        <authorList>
            <consortium name="DOE Joint Genome Institute"/>
            <person name="Kuo A."/>
            <person name="Kohler A."/>
            <person name="Nagy L.G."/>
            <person name="Floudas D."/>
            <person name="Copeland A."/>
            <person name="Barry K.W."/>
            <person name="Cichocki N."/>
            <person name="Veneault-Fourrey C."/>
            <person name="LaButti K."/>
            <person name="Lindquist E.A."/>
            <person name="Lipzen A."/>
            <person name="Lundell T."/>
            <person name="Morin E."/>
            <person name="Murat C."/>
            <person name="Sun H."/>
            <person name="Tunlid A."/>
            <person name="Henrissat B."/>
            <person name="Grigoriev I.V."/>
            <person name="Hibbett D.S."/>
            <person name="Martin F."/>
            <person name="Nordberg H.P."/>
            <person name="Cantor M.N."/>
            <person name="Hua S.X."/>
        </authorList>
    </citation>
    <scope>NUCLEOTIDE SEQUENCE [LARGE SCALE GENOMIC DNA]</scope>
    <source>
        <strain evidence="1 2">LaAM-08-1</strain>
    </source>
</reference>
<keyword evidence="2" id="KW-1185">Reference proteome</keyword>
<sequence>MLINLATSDSSRITFQVVKKLVESCIVESVARRYGTDPNYDDYEQMTPIGFLALICCGLDFSSEDLGWWEKNSTMCRLGRRKFSGEVHHLLPNRLTRYRFQGLGMLFYRTRRLRR</sequence>
<protein>
    <submittedName>
        <fullName evidence="1">Uncharacterized protein</fullName>
    </submittedName>
</protein>
<evidence type="ECO:0000313" key="1">
    <source>
        <dbReference type="EMBL" id="KIK03705.1"/>
    </source>
</evidence>
<dbReference type="OrthoDB" id="3048627at2759"/>
<organism evidence="1 2">
    <name type="scientific">Laccaria amethystina LaAM-08-1</name>
    <dbReference type="NCBI Taxonomy" id="1095629"/>
    <lineage>
        <taxon>Eukaryota</taxon>
        <taxon>Fungi</taxon>
        <taxon>Dikarya</taxon>
        <taxon>Basidiomycota</taxon>
        <taxon>Agaricomycotina</taxon>
        <taxon>Agaricomycetes</taxon>
        <taxon>Agaricomycetidae</taxon>
        <taxon>Agaricales</taxon>
        <taxon>Agaricineae</taxon>
        <taxon>Hydnangiaceae</taxon>
        <taxon>Laccaria</taxon>
    </lineage>
</organism>
<name>A0A0C9WVV2_9AGAR</name>
<dbReference type="EMBL" id="KN838577">
    <property type="protein sequence ID" value="KIK03705.1"/>
    <property type="molecule type" value="Genomic_DNA"/>
</dbReference>
<accession>A0A0C9WVV2</accession>
<proteinExistence type="predicted"/>
<reference evidence="2" key="2">
    <citation type="submission" date="2015-01" db="EMBL/GenBank/DDBJ databases">
        <title>Evolutionary Origins and Diversification of the Mycorrhizal Mutualists.</title>
        <authorList>
            <consortium name="DOE Joint Genome Institute"/>
            <consortium name="Mycorrhizal Genomics Consortium"/>
            <person name="Kohler A."/>
            <person name="Kuo A."/>
            <person name="Nagy L.G."/>
            <person name="Floudas D."/>
            <person name="Copeland A."/>
            <person name="Barry K.W."/>
            <person name="Cichocki N."/>
            <person name="Veneault-Fourrey C."/>
            <person name="LaButti K."/>
            <person name="Lindquist E.A."/>
            <person name="Lipzen A."/>
            <person name="Lundell T."/>
            <person name="Morin E."/>
            <person name="Murat C."/>
            <person name="Riley R."/>
            <person name="Ohm R."/>
            <person name="Sun H."/>
            <person name="Tunlid A."/>
            <person name="Henrissat B."/>
            <person name="Grigoriev I.V."/>
            <person name="Hibbett D.S."/>
            <person name="Martin F."/>
        </authorList>
    </citation>
    <scope>NUCLEOTIDE SEQUENCE [LARGE SCALE GENOMIC DNA]</scope>
    <source>
        <strain evidence="2">LaAM-08-1</strain>
    </source>
</reference>
<evidence type="ECO:0000313" key="2">
    <source>
        <dbReference type="Proteomes" id="UP000054477"/>
    </source>
</evidence>
<gene>
    <name evidence="1" type="ORF">K443DRAFT_676535</name>
</gene>
<dbReference type="HOGENOM" id="CLU_2109424_0_0_1"/>
<dbReference type="Proteomes" id="UP000054477">
    <property type="component" value="Unassembled WGS sequence"/>
</dbReference>
<dbReference type="AlphaFoldDB" id="A0A0C9WVV2"/>